<evidence type="ECO:0000259" key="3">
    <source>
        <dbReference type="Pfam" id="PF00817"/>
    </source>
</evidence>
<dbReference type="InterPro" id="IPR043502">
    <property type="entry name" value="DNA/RNA_pol_sf"/>
</dbReference>
<dbReference type="PANTHER" id="PTHR35369:SF2">
    <property type="entry name" value="BLR3025 PROTEIN"/>
    <property type="match status" value="1"/>
</dbReference>
<evidence type="ECO:0000256" key="1">
    <source>
        <dbReference type="ARBA" id="ARBA00010945"/>
    </source>
</evidence>
<accession>A0ABW5NL41</accession>
<dbReference type="PANTHER" id="PTHR35369">
    <property type="entry name" value="BLR3025 PROTEIN-RELATED"/>
    <property type="match status" value="1"/>
</dbReference>
<evidence type="ECO:0000313" key="4">
    <source>
        <dbReference type="EMBL" id="MFD2599635.1"/>
    </source>
</evidence>
<comment type="caution">
    <text evidence="4">The sequence shown here is derived from an EMBL/GenBank/DDBJ whole genome shotgun (WGS) entry which is preliminary data.</text>
</comment>
<proteinExistence type="inferred from homology"/>
<evidence type="ECO:0000256" key="2">
    <source>
        <dbReference type="ARBA" id="ARBA00022763"/>
    </source>
</evidence>
<dbReference type="Proteomes" id="UP001597393">
    <property type="component" value="Unassembled WGS sequence"/>
</dbReference>
<dbReference type="InterPro" id="IPR050356">
    <property type="entry name" value="SulA_CellDiv_inhibitor"/>
</dbReference>
<dbReference type="InterPro" id="IPR001126">
    <property type="entry name" value="UmuC"/>
</dbReference>
<dbReference type="InterPro" id="IPR043128">
    <property type="entry name" value="Rev_trsase/Diguanyl_cyclase"/>
</dbReference>
<dbReference type="CDD" id="cd03468">
    <property type="entry name" value="PolY_like"/>
    <property type="match status" value="1"/>
</dbReference>
<dbReference type="RefSeq" id="WP_380869761.1">
    <property type="nucleotide sequence ID" value="NZ_JBHUMA010000006.1"/>
</dbReference>
<reference evidence="5" key="1">
    <citation type="journal article" date="2019" name="Int. J. Syst. Evol. Microbiol.">
        <title>The Global Catalogue of Microorganisms (GCM) 10K type strain sequencing project: providing services to taxonomists for standard genome sequencing and annotation.</title>
        <authorList>
            <consortium name="The Broad Institute Genomics Platform"/>
            <consortium name="The Broad Institute Genome Sequencing Center for Infectious Disease"/>
            <person name="Wu L."/>
            <person name="Ma J."/>
        </authorList>
    </citation>
    <scope>NUCLEOTIDE SEQUENCE [LARGE SCALE GENOMIC DNA]</scope>
    <source>
        <strain evidence="5">KCTC 42248</strain>
    </source>
</reference>
<dbReference type="Gene3D" id="3.30.70.270">
    <property type="match status" value="1"/>
</dbReference>
<dbReference type="Pfam" id="PF00817">
    <property type="entry name" value="IMS"/>
    <property type="match status" value="1"/>
</dbReference>
<feature type="domain" description="UmuC" evidence="3">
    <location>
        <begin position="17"/>
        <end position="154"/>
    </location>
</feature>
<sequence>MATRRCLSIWFPYLLTDWLTAKQPTRRDMPFVVVAAVHGRQVIQAANPLAVQLGVHPEMVLADAKAFVPALEAVEEKPQWKEKLLKSIAVWSIRFAPVVAVDKTDTGLLLDVSGCAHLWGGEEAYLSYIQQSFQQKGYHIKLGLADTYGAAWAVARFASALPIIPVGKHVDALQAMSASALRLSQPILDRLYKLGLRTIGQFAFMQRSVLRRRFGEELLLRLAQTFGQEEEWIDPVVAPIPYEERLACLEPVNTVPGIEIAITKLLESLCMRLDNEGKGLRRALLKAYRVDGKVEQIGVQTSRPSANVAHLFKLFALKISDIEPALGIELFVLSAFRIEDLSAAQEALWSQRTGLTDPGVAELIDRLKNKSERCEVSRFLPDTHYWPERAIRLSDSLVERSGLTWTTNRPRPARLLPQAIPIAVTAPIPDYPPMLFTYLGVVHKICKSDGPERIEREWWMEEGDHRDYYQVEDQQGSRYWIYRSGHYNGDKPAKWFLHGFFA</sequence>
<dbReference type="Gene3D" id="3.40.1170.60">
    <property type="match status" value="1"/>
</dbReference>
<name>A0ABW5NL41_9SPHI</name>
<keyword evidence="2" id="KW-0227">DNA damage</keyword>
<dbReference type="SUPFAM" id="SSF56672">
    <property type="entry name" value="DNA/RNA polymerases"/>
    <property type="match status" value="1"/>
</dbReference>
<protein>
    <submittedName>
        <fullName evidence="4">Y-family DNA polymerase</fullName>
    </submittedName>
</protein>
<gene>
    <name evidence="4" type="ORF">ACFSQ3_11785</name>
</gene>
<dbReference type="EMBL" id="JBHUMA010000006">
    <property type="protein sequence ID" value="MFD2599635.1"/>
    <property type="molecule type" value="Genomic_DNA"/>
</dbReference>
<keyword evidence="5" id="KW-1185">Reference proteome</keyword>
<evidence type="ECO:0000313" key="5">
    <source>
        <dbReference type="Proteomes" id="UP001597393"/>
    </source>
</evidence>
<organism evidence="4 5">
    <name type="scientific">Sphingobacterium corticis</name>
    <dbReference type="NCBI Taxonomy" id="1812823"/>
    <lineage>
        <taxon>Bacteria</taxon>
        <taxon>Pseudomonadati</taxon>
        <taxon>Bacteroidota</taxon>
        <taxon>Sphingobacteriia</taxon>
        <taxon>Sphingobacteriales</taxon>
        <taxon>Sphingobacteriaceae</taxon>
        <taxon>Sphingobacterium</taxon>
    </lineage>
</organism>
<comment type="similarity">
    <text evidence="1">Belongs to the DNA polymerase type-Y family.</text>
</comment>